<gene>
    <name evidence="1" type="ORF">A1O3_08230</name>
</gene>
<dbReference type="GeneID" id="19172318"/>
<organism evidence="1 2">
    <name type="scientific">Capronia epimyces CBS 606.96</name>
    <dbReference type="NCBI Taxonomy" id="1182542"/>
    <lineage>
        <taxon>Eukaryota</taxon>
        <taxon>Fungi</taxon>
        <taxon>Dikarya</taxon>
        <taxon>Ascomycota</taxon>
        <taxon>Pezizomycotina</taxon>
        <taxon>Eurotiomycetes</taxon>
        <taxon>Chaetothyriomycetidae</taxon>
        <taxon>Chaetothyriales</taxon>
        <taxon>Herpotrichiellaceae</taxon>
        <taxon>Capronia</taxon>
    </lineage>
</organism>
<dbReference type="HOGENOM" id="CLU_000288_125_17_1"/>
<dbReference type="EMBL" id="AMGY01000007">
    <property type="protein sequence ID" value="EXJ79944.1"/>
    <property type="molecule type" value="Genomic_DNA"/>
</dbReference>
<dbReference type="Gene3D" id="3.40.50.300">
    <property type="entry name" value="P-loop containing nucleotide triphosphate hydrolases"/>
    <property type="match status" value="1"/>
</dbReference>
<dbReference type="Proteomes" id="UP000019478">
    <property type="component" value="Unassembled WGS sequence"/>
</dbReference>
<dbReference type="eggNOG" id="KOG4231">
    <property type="taxonomic scope" value="Eukaryota"/>
</dbReference>
<sequence length="336" mass="37691">MDVKETVRAHLSQDTAGEWLLILDNADDMTLWGRNSPTTPGVTPLTKYLPKSPSGSILVTTRSRRVAAPIAGKHVINLMEVTAEEAEQMLKSLLPESSLADREETELLLEKLTYLPLAIVQAASYINENDASINDYLELLDSTQEDGVIALLSENFDDHGRYAIATNPIAATWLISFEQIRKAHALAADYLAFMACLGEKNIPRLLLPSDHEEKDILEAIGTLKGYSFLRQQGNENSPQSLYDMHRLVRLATRNWLKKENSLSKSTEIAIRQTAHAVPYVHWETKDTWLLCMPHAQTLRDSGFGENLAERYELLLKVGICFDWTGKPTEAVEIFGR</sequence>
<name>W9YC88_9EURO</name>
<dbReference type="AlphaFoldDB" id="W9YC88"/>
<keyword evidence="2" id="KW-1185">Reference proteome</keyword>
<dbReference type="InterPro" id="IPR053137">
    <property type="entry name" value="NLR-like"/>
</dbReference>
<proteinExistence type="predicted"/>
<dbReference type="SUPFAM" id="SSF52540">
    <property type="entry name" value="P-loop containing nucleoside triphosphate hydrolases"/>
    <property type="match status" value="1"/>
</dbReference>
<dbReference type="InterPro" id="IPR027417">
    <property type="entry name" value="P-loop_NTPase"/>
</dbReference>
<comment type="caution">
    <text evidence="1">The sequence shown here is derived from an EMBL/GenBank/DDBJ whole genome shotgun (WGS) entry which is preliminary data.</text>
</comment>
<reference evidence="1 2" key="1">
    <citation type="submission" date="2013-03" db="EMBL/GenBank/DDBJ databases">
        <title>The Genome Sequence of Capronia epimyces CBS 606.96.</title>
        <authorList>
            <consortium name="The Broad Institute Genomics Platform"/>
            <person name="Cuomo C."/>
            <person name="de Hoog S."/>
            <person name="Gorbushina A."/>
            <person name="Walker B."/>
            <person name="Young S.K."/>
            <person name="Zeng Q."/>
            <person name="Gargeya S."/>
            <person name="Fitzgerald M."/>
            <person name="Haas B."/>
            <person name="Abouelleil A."/>
            <person name="Allen A.W."/>
            <person name="Alvarado L."/>
            <person name="Arachchi H.M."/>
            <person name="Berlin A.M."/>
            <person name="Chapman S.B."/>
            <person name="Gainer-Dewar J."/>
            <person name="Goldberg J."/>
            <person name="Griggs A."/>
            <person name="Gujja S."/>
            <person name="Hansen M."/>
            <person name="Howarth C."/>
            <person name="Imamovic A."/>
            <person name="Ireland A."/>
            <person name="Larimer J."/>
            <person name="McCowan C."/>
            <person name="Murphy C."/>
            <person name="Pearson M."/>
            <person name="Poon T.W."/>
            <person name="Priest M."/>
            <person name="Roberts A."/>
            <person name="Saif S."/>
            <person name="Shea T."/>
            <person name="Sisk P."/>
            <person name="Sykes S."/>
            <person name="Wortman J."/>
            <person name="Nusbaum C."/>
            <person name="Birren B."/>
        </authorList>
    </citation>
    <scope>NUCLEOTIDE SEQUENCE [LARGE SCALE GENOMIC DNA]</scope>
    <source>
        <strain evidence="1 2">CBS 606.96</strain>
    </source>
</reference>
<dbReference type="STRING" id="1182542.W9YC88"/>
<dbReference type="PANTHER" id="PTHR46082">
    <property type="entry name" value="ATP/GTP-BINDING PROTEIN-RELATED"/>
    <property type="match status" value="1"/>
</dbReference>
<evidence type="ECO:0000313" key="2">
    <source>
        <dbReference type="Proteomes" id="UP000019478"/>
    </source>
</evidence>
<dbReference type="RefSeq" id="XP_007736518.1">
    <property type="nucleotide sequence ID" value="XM_007738328.1"/>
</dbReference>
<evidence type="ECO:0008006" key="3">
    <source>
        <dbReference type="Google" id="ProtNLM"/>
    </source>
</evidence>
<dbReference type="OrthoDB" id="1577640at2759"/>
<protein>
    <recommendedName>
        <fullName evidence="3">NB-ARC domain-containing protein</fullName>
    </recommendedName>
</protein>
<dbReference type="PANTHER" id="PTHR46082:SF6">
    <property type="entry name" value="AAA+ ATPASE DOMAIN-CONTAINING PROTEIN-RELATED"/>
    <property type="match status" value="1"/>
</dbReference>
<accession>W9YC88</accession>
<evidence type="ECO:0000313" key="1">
    <source>
        <dbReference type="EMBL" id="EXJ79944.1"/>
    </source>
</evidence>